<dbReference type="NCBIfam" id="TIGR02081">
    <property type="entry name" value="metW"/>
    <property type="match status" value="1"/>
</dbReference>
<organism evidence="1 2">
    <name type="scientific">Limnobacter humi</name>
    <dbReference type="NCBI Taxonomy" id="1778671"/>
    <lineage>
        <taxon>Bacteria</taxon>
        <taxon>Pseudomonadati</taxon>
        <taxon>Pseudomonadota</taxon>
        <taxon>Betaproteobacteria</taxon>
        <taxon>Burkholderiales</taxon>
        <taxon>Burkholderiaceae</taxon>
        <taxon>Limnobacter</taxon>
    </lineage>
</organism>
<evidence type="ECO:0000313" key="2">
    <source>
        <dbReference type="Proteomes" id="UP001204142"/>
    </source>
</evidence>
<dbReference type="Proteomes" id="UP001204142">
    <property type="component" value="Unassembled WGS sequence"/>
</dbReference>
<dbReference type="Pfam" id="PF07021">
    <property type="entry name" value="MetW"/>
    <property type="match status" value="1"/>
</dbReference>
<gene>
    <name evidence="1" type="primary">metW</name>
    <name evidence="1" type="ORF">NQT62_03355</name>
</gene>
<dbReference type="CDD" id="cd02440">
    <property type="entry name" value="AdoMet_MTases"/>
    <property type="match status" value="1"/>
</dbReference>
<dbReference type="SUPFAM" id="SSF53335">
    <property type="entry name" value="S-adenosyl-L-methionine-dependent methyltransferases"/>
    <property type="match status" value="1"/>
</dbReference>
<sequence length="205" mass="22981">MKGTQSLPIVVPRADLDLIESWVPEGARVLDLGCGDGSFLARLKHTRNVTGYGVEIDDLKVQQSIQNGVNVIQQDLEAGLAMFDDQTFDVVILSQTLQAMRNTEIILKEIGRVGREGIVSFPNFGHWFHVWSIALGRMPVSKQMPYQWYDTPNIHLCTVKDFEALVAQIGFTVLGKRLFLDGQAVDFLGALRSTLAVYRFKPRFV</sequence>
<proteinExistence type="predicted"/>
<comment type="caution">
    <text evidence="1">The sequence shown here is derived from an EMBL/GenBank/DDBJ whole genome shotgun (WGS) entry which is preliminary data.</text>
</comment>
<dbReference type="InterPro" id="IPR010743">
    <property type="entry name" value="Methionine_synth_MetW"/>
</dbReference>
<dbReference type="InterPro" id="IPR029063">
    <property type="entry name" value="SAM-dependent_MTases_sf"/>
</dbReference>
<dbReference type="Gene3D" id="3.40.50.150">
    <property type="entry name" value="Vaccinia Virus protein VP39"/>
    <property type="match status" value="1"/>
</dbReference>
<dbReference type="RefSeq" id="WP_256763152.1">
    <property type="nucleotide sequence ID" value="NZ_JANIGO010000001.1"/>
</dbReference>
<protein>
    <submittedName>
        <fullName evidence="1">Methionine biosynthesis protein MetW</fullName>
    </submittedName>
</protein>
<name>A0ABT1WEK7_9BURK</name>
<keyword evidence="2" id="KW-1185">Reference proteome</keyword>
<dbReference type="EMBL" id="JANIGO010000001">
    <property type="protein sequence ID" value="MCQ8895476.1"/>
    <property type="molecule type" value="Genomic_DNA"/>
</dbReference>
<evidence type="ECO:0000313" key="1">
    <source>
        <dbReference type="EMBL" id="MCQ8895476.1"/>
    </source>
</evidence>
<reference evidence="1 2" key="1">
    <citation type="submission" date="2022-07" db="EMBL/GenBank/DDBJ databases">
        <authorList>
            <person name="Xamxidin M."/>
            <person name="Wu M."/>
        </authorList>
    </citation>
    <scope>NUCLEOTIDE SEQUENCE [LARGE SCALE GENOMIC DNA]</scope>
    <source>
        <strain evidence="1 2">NBRC 111650</strain>
    </source>
</reference>
<accession>A0ABT1WEK7</accession>